<dbReference type="AlphaFoldDB" id="F1YP72"/>
<evidence type="ECO:0000313" key="3">
    <source>
        <dbReference type="Proteomes" id="UP000035065"/>
    </source>
</evidence>
<gene>
    <name evidence="2" type="ORF">SCNU_18607</name>
</gene>
<evidence type="ECO:0000313" key="2">
    <source>
        <dbReference type="EMBL" id="EGD53467.1"/>
    </source>
</evidence>
<accession>F1YP72</accession>
<dbReference type="Proteomes" id="UP000035065">
    <property type="component" value="Unassembled WGS sequence"/>
</dbReference>
<sequence>MIRGRGLSEPAGRIGDMTSPQRAVSAADLRQWTTDARVPGQPVELSDTACILVAAGYLVPTARATVVRRVSLGMPMPVPQAGFTELRRVQRGILHAERKLTSTMLPGFVVPIIRSRMSGLTRRRDDAHRAVVAGKGVFPSGMRAIRRERRENVYLEVEEREQLFAGLLCTPVANLSTSGARWAGTDALDKVAGVVDKVAGRAGRRQVEHWADEVFGTAPTTQDSSRGATFADGYETLLFVAGHYYDRVRTNPAWLSDHFEMQRVQVNLHAELAEIASDVVALRALRVDLDRARANGGFDPGFVAHIKEREEALRPVWSELIDRVHALVEISATVESAAVELRLLNEFDRATTIDARIDHLLSRSGDRELSADHSRRLSQQVRSGEEQLRIYRDVLQGNIAQLGTSAPAQLPPKYEPESPK</sequence>
<reference evidence="2 3" key="1">
    <citation type="journal article" date="2011" name="J. Bacteriol.">
        <title>Draft Genome Sequence of Gordonia neofelifaecis NRRL B-59395, a Cholesterol-Degrading Actinomycete.</title>
        <authorList>
            <person name="Ge F."/>
            <person name="Li W."/>
            <person name="Chen G."/>
            <person name="Liu Y."/>
            <person name="Zhang G."/>
            <person name="Yong B."/>
            <person name="Wang Q."/>
            <person name="Wang N."/>
            <person name="Huang Z."/>
            <person name="Li W."/>
            <person name="Wang J."/>
            <person name="Wu C."/>
            <person name="Xie Q."/>
            <person name="Liu G."/>
        </authorList>
    </citation>
    <scope>NUCLEOTIDE SEQUENCE [LARGE SCALE GENOMIC DNA]</scope>
    <source>
        <strain evidence="2 3">NRRL B-59395</strain>
    </source>
</reference>
<evidence type="ECO:0000256" key="1">
    <source>
        <dbReference type="SAM" id="MobiDB-lite"/>
    </source>
</evidence>
<keyword evidence="3" id="KW-1185">Reference proteome</keyword>
<comment type="caution">
    <text evidence="2">The sequence shown here is derived from an EMBL/GenBank/DDBJ whole genome shotgun (WGS) entry which is preliminary data.</text>
</comment>
<organism evidence="2 3">
    <name type="scientific">Gordonia neofelifaecis NRRL B-59395</name>
    <dbReference type="NCBI Taxonomy" id="644548"/>
    <lineage>
        <taxon>Bacteria</taxon>
        <taxon>Bacillati</taxon>
        <taxon>Actinomycetota</taxon>
        <taxon>Actinomycetes</taxon>
        <taxon>Mycobacteriales</taxon>
        <taxon>Gordoniaceae</taxon>
        <taxon>Gordonia</taxon>
    </lineage>
</organism>
<feature type="region of interest" description="Disordered" evidence="1">
    <location>
        <begin position="1"/>
        <end position="20"/>
    </location>
</feature>
<dbReference type="STRING" id="644548.SCNU_18607"/>
<dbReference type="eggNOG" id="ENOG5033T6H">
    <property type="taxonomic scope" value="Bacteria"/>
</dbReference>
<proteinExistence type="predicted"/>
<protein>
    <submittedName>
        <fullName evidence="2">Uncharacterized protein</fullName>
    </submittedName>
</protein>
<name>F1YP72_9ACTN</name>
<dbReference type="EMBL" id="AEUD01000022">
    <property type="protein sequence ID" value="EGD53467.1"/>
    <property type="molecule type" value="Genomic_DNA"/>
</dbReference>